<dbReference type="Pfam" id="PF02086">
    <property type="entry name" value="MethyltransfD12"/>
    <property type="match status" value="1"/>
</dbReference>
<accession>A0A6C0B7X4</accession>
<dbReference type="AlphaFoldDB" id="A0A6C0B7X4"/>
<name>A0A6C0B7X4_9ZZZZ</name>
<evidence type="ECO:0000256" key="1">
    <source>
        <dbReference type="ARBA" id="ARBA00011900"/>
    </source>
</evidence>
<keyword evidence="3" id="KW-0808">Transferase</keyword>
<dbReference type="InterPro" id="IPR012327">
    <property type="entry name" value="MeTrfase_D12"/>
</dbReference>
<dbReference type="GO" id="GO:0009007">
    <property type="term" value="F:site-specific DNA-methyltransferase (adenine-specific) activity"/>
    <property type="evidence" value="ECO:0007669"/>
    <property type="project" value="UniProtKB-EC"/>
</dbReference>
<dbReference type="InterPro" id="IPR029063">
    <property type="entry name" value="SAM-dependent_MTases_sf"/>
</dbReference>
<reference evidence="6" key="1">
    <citation type="journal article" date="2020" name="Nature">
        <title>Giant virus diversity and host interactions through global metagenomics.</title>
        <authorList>
            <person name="Schulz F."/>
            <person name="Roux S."/>
            <person name="Paez-Espino D."/>
            <person name="Jungbluth S."/>
            <person name="Walsh D.A."/>
            <person name="Denef V.J."/>
            <person name="McMahon K.D."/>
            <person name="Konstantinidis K.T."/>
            <person name="Eloe-Fadrosh E.A."/>
            <person name="Kyrpides N.C."/>
            <person name="Woyke T."/>
        </authorList>
    </citation>
    <scope>NUCLEOTIDE SEQUENCE</scope>
    <source>
        <strain evidence="6">GVMAG-M-3300010157-4</strain>
    </source>
</reference>
<organism evidence="6">
    <name type="scientific">viral metagenome</name>
    <dbReference type="NCBI Taxonomy" id="1070528"/>
    <lineage>
        <taxon>unclassified sequences</taxon>
        <taxon>metagenomes</taxon>
        <taxon>organismal metagenomes</taxon>
    </lineage>
</organism>
<dbReference type="InterPro" id="IPR002052">
    <property type="entry name" value="DNA_methylase_N6_adenine_CS"/>
</dbReference>
<evidence type="ECO:0000256" key="2">
    <source>
        <dbReference type="ARBA" id="ARBA00022603"/>
    </source>
</evidence>
<dbReference type="GO" id="GO:0003676">
    <property type="term" value="F:nucleic acid binding"/>
    <property type="evidence" value="ECO:0007669"/>
    <property type="project" value="InterPro"/>
</dbReference>
<dbReference type="SUPFAM" id="SSF53335">
    <property type="entry name" value="S-adenosyl-L-methionine-dependent methyltransferases"/>
    <property type="match status" value="1"/>
</dbReference>
<dbReference type="GO" id="GO:0009307">
    <property type="term" value="P:DNA restriction-modification system"/>
    <property type="evidence" value="ECO:0007669"/>
    <property type="project" value="InterPro"/>
</dbReference>
<dbReference type="GO" id="GO:0032259">
    <property type="term" value="P:methylation"/>
    <property type="evidence" value="ECO:0007669"/>
    <property type="project" value="UniProtKB-KW"/>
</dbReference>
<dbReference type="EMBL" id="MN739085">
    <property type="protein sequence ID" value="QHS87659.1"/>
    <property type="molecule type" value="Genomic_DNA"/>
</dbReference>
<dbReference type="PROSITE" id="PS00092">
    <property type="entry name" value="N6_MTASE"/>
    <property type="match status" value="1"/>
</dbReference>
<evidence type="ECO:0000256" key="4">
    <source>
        <dbReference type="ARBA" id="ARBA00022691"/>
    </source>
</evidence>
<proteinExistence type="predicted"/>
<keyword evidence="2" id="KW-0489">Methyltransferase</keyword>
<evidence type="ECO:0000256" key="5">
    <source>
        <dbReference type="ARBA" id="ARBA00047942"/>
    </source>
</evidence>
<comment type="catalytic activity">
    <reaction evidence="5">
        <text>a 2'-deoxyadenosine in DNA + S-adenosyl-L-methionine = an N(6)-methyl-2'-deoxyadenosine in DNA + S-adenosyl-L-homocysteine + H(+)</text>
        <dbReference type="Rhea" id="RHEA:15197"/>
        <dbReference type="Rhea" id="RHEA-COMP:12418"/>
        <dbReference type="Rhea" id="RHEA-COMP:12419"/>
        <dbReference type="ChEBI" id="CHEBI:15378"/>
        <dbReference type="ChEBI" id="CHEBI:57856"/>
        <dbReference type="ChEBI" id="CHEBI:59789"/>
        <dbReference type="ChEBI" id="CHEBI:90615"/>
        <dbReference type="ChEBI" id="CHEBI:90616"/>
        <dbReference type="EC" id="2.1.1.72"/>
    </reaction>
</comment>
<keyword evidence="4" id="KW-0949">S-adenosyl-L-methionine</keyword>
<dbReference type="Gene3D" id="3.40.50.150">
    <property type="entry name" value="Vaccinia Virus protein VP39"/>
    <property type="match status" value="1"/>
</dbReference>
<evidence type="ECO:0000313" key="6">
    <source>
        <dbReference type="EMBL" id="QHS87659.1"/>
    </source>
</evidence>
<protein>
    <recommendedName>
        <fullName evidence="1">site-specific DNA-methyltransferase (adenine-specific)</fullName>
        <ecNumber evidence="1">2.1.1.72</ecNumber>
    </recommendedName>
</protein>
<evidence type="ECO:0000256" key="3">
    <source>
        <dbReference type="ARBA" id="ARBA00022679"/>
    </source>
</evidence>
<sequence>MADTFTFQPMLTCIGNKRKLIPHIHEIADQIKTRLQKPRLTIMDAFTGSGVVIRGLIDLCDRVYTNDLENYAHLMSRCFLETPSATAQSRIAHHIERMNQFAESGPYKLDGPISRLYAPQNTDDIKVGERCFYTRENALIIDTLRQYVADAVEPELVPYLLVPLLVKASIHTNTAGVFKGFYKDGEVGCFGGKARNALSRILKPIRVEMPVWTTQQLESVQCFCGDSNQVIRDLAPKDIDIIYLDPPYNQHPYGSNYFMLNVIIDNQEPVALSRVSGIPTNWNKSNYNSRKTAIAAMRDLLADSLAKAKYVVLSYNNEGIIEEADWVQIFEPYIVEKREIEYDTFKGSRNLQDRSDKVMEIMYIITAKLVVVP</sequence>
<dbReference type="EC" id="2.1.1.72" evidence="1"/>